<feature type="transmembrane region" description="Helical" evidence="1">
    <location>
        <begin position="344"/>
        <end position="363"/>
    </location>
</feature>
<keyword evidence="1" id="KW-0472">Membrane</keyword>
<organism evidence="3 4">
    <name type="scientific">Aurantiacibacter arachoides</name>
    <dbReference type="NCBI Taxonomy" id="1850444"/>
    <lineage>
        <taxon>Bacteria</taxon>
        <taxon>Pseudomonadati</taxon>
        <taxon>Pseudomonadota</taxon>
        <taxon>Alphaproteobacteria</taxon>
        <taxon>Sphingomonadales</taxon>
        <taxon>Erythrobacteraceae</taxon>
        <taxon>Aurantiacibacter</taxon>
    </lineage>
</organism>
<dbReference type="InterPro" id="IPR001633">
    <property type="entry name" value="EAL_dom"/>
</dbReference>
<gene>
    <name evidence="3" type="ORF">GRI62_01065</name>
</gene>
<feature type="transmembrane region" description="Helical" evidence="1">
    <location>
        <begin position="65"/>
        <end position="84"/>
    </location>
</feature>
<dbReference type="GO" id="GO:0071111">
    <property type="term" value="F:cyclic-guanylate-specific phosphodiesterase activity"/>
    <property type="evidence" value="ECO:0007669"/>
    <property type="project" value="InterPro"/>
</dbReference>
<dbReference type="PANTHER" id="PTHR33121">
    <property type="entry name" value="CYCLIC DI-GMP PHOSPHODIESTERASE PDEF"/>
    <property type="match status" value="1"/>
</dbReference>
<dbReference type="InterPro" id="IPR043128">
    <property type="entry name" value="Rev_trsase/Diguanyl_cyclase"/>
</dbReference>
<dbReference type="AlphaFoldDB" id="A0A844ZZ36"/>
<dbReference type="Gene3D" id="3.30.70.270">
    <property type="match status" value="1"/>
</dbReference>
<keyword evidence="1" id="KW-1133">Transmembrane helix</keyword>
<dbReference type="EMBL" id="WTYH01000001">
    <property type="protein sequence ID" value="MXO92196.1"/>
    <property type="molecule type" value="Genomic_DNA"/>
</dbReference>
<evidence type="ECO:0000313" key="4">
    <source>
        <dbReference type="Proteomes" id="UP000460626"/>
    </source>
</evidence>
<sequence length="816" mass="88142">MAAQCSPVARKSLVDGTNHPSYLLTIVCQTVLSLPRNAITKGKPLVETDLKLPGRGLRFARTRHAIMAGGIAFLLSLLTVFEPVDQMIWITQSRASQTAASGDIVYVGARDNIADPRYPERRSELARLIGHIDRAGARAIYIDAVFSRPSLPADDAALNEALRTADAQTFLVAKMSTGLDGAEKLDRSVGAIAAGVPEVGTESKQNFLGYVWSQAFTVSDGGVTLPSTSASIAGLTGSPGAQFPISYSFDLASIPSYEFDQIDSDSDRALADLAGKTVVIGDFVQGGGANIPGQIAMPWSYVDIFAAETLKAGRTRLIYPLMSLAVVLVALVGATLLVGRRRRVLAYVGIVVLAIPMALAIAAQMGIRVHGADALALLAIFGLFRLRARWVAKFQLVDADTGLPTLAVLEADKDVADTVPAIVVARIHRFEEVRRSLPRELHAQYLLRITSRLKAATQGARIYLGQGHLMVWTLAEKDPALLREHLEGLRALFSSPLMVDDHQVDVGITFGVDISPSPNVARRVASAVAIAETTNETYEPIAIADTASEEDLIWNISLQARIDAALANGEIYLAYQPKILIQSGEIVGVEALVRWNDPQRGQIPPDNFIRQCETAGRMSQLTRYVLDQACRAGNAFDLAGLSIPVAVNISATLVHERHIVDMVADVLDKTGFEPRHLTLEITETYRISNLDQAAEVLGELARLGCKISMDDFGVGAASLEALLRLPFNELKIDRAFISQMLVNPKAEAIVKSILDMGRSMRIVVIAEGVEDAGTLTKLREAGCIVAQGFGLSRPVDYERIIKNHALGRDDPLRNMV</sequence>
<dbReference type="SMART" id="SM01080">
    <property type="entry name" value="CHASE2"/>
    <property type="match status" value="1"/>
</dbReference>
<dbReference type="InterPro" id="IPR035919">
    <property type="entry name" value="EAL_sf"/>
</dbReference>
<evidence type="ECO:0000256" key="1">
    <source>
        <dbReference type="SAM" id="Phobius"/>
    </source>
</evidence>
<accession>A0A844ZZ36</accession>
<dbReference type="InterPro" id="IPR007890">
    <property type="entry name" value="CHASE2"/>
</dbReference>
<keyword evidence="1" id="KW-0812">Transmembrane</keyword>
<evidence type="ECO:0000313" key="3">
    <source>
        <dbReference type="EMBL" id="MXO92196.1"/>
    </source>
</evidence>
<name>A0A844ZZ36_9SPHN</name>
<proteinExistence type="predicted"/>
<dbReference type="SUPFAM" id="SSF141868">
    <property type="entry name" value="EAL domain-like"/>
    <property type="match status" value="1"/>
</dbReference>
<comment type="caution">
    <text evidence="3">The sequence shown here is derived from an EMBL/GenBank/DDBJ whole genome shotgun (WGS) entry which is preliminary data.</text>
</comment>
<dbReference type="Gene3D" id="3.20.20.450">
    <property type="entry name" value="EAL domain"/>
    <property type="match status" value="1"/>
</dbReference>
<dbReference type="Pfam" id="PF05226">
    <property type="entry name" value="CHASE2"/>
    <property type="match status" value="1"/>
</dbReference>
<dbReference type="InterPro" id="IPR050706">
    <property type="entry name" value="Cyclic-di-GMP_PDE-like"/>
</dbReference>
<feature type="domain" description="EAL" evidence="2">
    <location>
        <begin position="555"/>
        <end position="808"/>
    </location>
</feature>
<reference evidence="3 4" key="1">
    <citation type="submission" date="2019-12" db="EMBL/GenBank/DDBJ databases">
        <title>Genomic-based taxomic classification of the family Erythrobacteraceae.</title>
        <authorList>
            <person name="Xu L."/>
        </authorList>
    </citation>
    <scope>NUCLEOTIDE SEQUENCE [LARGE SCALE GENOMIC DNA]</scope>
    <source>
        <strain evidence="3 4">RC4-10-4</strain>
    </source>
</reference>
<dbReference type="CDD" id="cd01948">
    <property type="entry name" value="EAL"/>
    <property type="match status" value="1"/>
</dbReference>
<dbReference type="PANTHER" id="PTHR33121:SF71">
    <property type="entry name" value="OXYGEN SENSOR PROTEIN DOSP"/>
    <property type="match status" value="1"/>
</dbReference>
<evidence type="ECO:0000259" key="2">
    <source>
        <dbReference type="PROSITE" id="PS50883"/>
    </source>
</evidence>
<dbReference type="Proteomes" id="UP000460626">
    <property type="component" value="Unassembled WGS sequence"/>
</dbReference>
<feature type="transmembrane region" description="Helical" evidence="1">
    <location>
        <begin position="317"/>
        <end position="337"/>
    </location>
</feature>
<dbReference type="PROSITE" id="PS50883">
    <property type="entry name" value="EAL"/>
    <property type="match status" value="1"/>
</dbReference>
<keyword evidence="4" id="KW-1185">Reference proteome</keyword>
<dbReference type="SMART" id="SM00052">
    <property type="entry name" value="EAL"/>
    <property type="match status" value="1"/>
</dbReference>
<dbReference type="Pfam" id="PF00563">
    <property type="entry name" value="EAL"/>
    <property type="match status" value="1"/>
</dbReference>
<protein>
    <submittedName>
        <fullName evidence="3">EAL domain-containing protein</fullName>
    </submittedName>
</protein>